<dbReference type="InterPro" id="IPR029021">
    <property type="entry name" value="Prot-tyrosine_phosphatase-like"/>
</dbReference>
<proteinExistence type="predicted"/>
<dbReference type="Pfam" id="PF22547">
    <property type="entry name" value="2H-SAK"/>
    <property type="match status" value="1"/>
</dbReference>
<gene>
    <name evidence="3" type="ORF">D9619_002544</name>
</gene>
<accession>A0A8H5EUI2</accession>
<dbReference type="InterPro" id="IPR027417">
    <property type="entry name" value="P-loop_NTPase"/>
</dbReference>
<dbReference type="PROSITE" id="PS50056">
    <property type="entry name" value="TYR_PHOSPHATASE_2"/>
    <property type="match status" value="1"/>
</dbReference>
<keyword evidence="1" id="KW-0378">Hydrolase</keyword>
<dbReference type="Pfam" id="PF09414">
    <property type="entry name" value="RNA_ligase"/>
    <property type="match status" value="1"/>
</dbReference>
<dbReference type="GO" id="GO:0140096">
    <property type="term" value="F:catalytic activity, acting on a protein"/>
    <property type="evidence" value="ECO:0007669"/>
    <property type="project" value="UniProtKB-ARBA"/>
</dbReference>
<dbReference type="InterPro" id="IPR021122">
    <property type="entry name" value="RNA_ligase_dom_REL/Rnl2"/>
</dbReference>
<dbReference type="AlphaFoldDB" id="A0A8H5EUI2"/>
<dbReference type="InterPro" id="IPR000387">
    <property type="entry name" value="Tyr_Pase_dom"/>
</dbReference>
<dbReference type="OrthoDB" id="432447at2759"/>
<dbReference type="PANTHER" id="PTHR43883:SF1">
    <property type="entry name" value="GLUCONOKINASE"/>
    <property type="match status" value="1"/>
</dbReference>
<evidence type="ECO:0000259" key="2">
    <source>
        <dbReference type="PROSITE" id="PS50056"/>
    </source>
</evidence>
<dbReference type="Pfam" id="PF13671">
    <property type="entry name" value="AAA_33"/>
    <property type="match status" value="1"/>
</dbReference>
<sequence>MATLQTHAGGYALVGPTVDAMAYDILQRNRTLPVKPESTYHITVITKAEMKNLTEARVQSIHADTRHIFSVGVGGKANGGVYWIVIIWAAGQQLRKQLGLPPKYFHITLSSTDIHEVDKGIGSLLTGQPLPLESVEFLDHTAFTLQCFAQFYEAQEYSARLITLDPAIHKGFLRLADAVLAEGLHKTAMLAYACAYERSTEEKLKAYCTKKLVECSHFTEWGPVMQQHETAQLERFDGVVCALLLRAWPPGLKEHISDLELSASLPIESRQPLYIPSPKGISGRDAFYKLPRFFRWLVPYHLAIMSTPRNEDDITALASTHLGIRHVLTLTEEEPLKEQWFARNPNIRNTFLPVPNYKPPSIEQVDLIMRLFDDARNLPLLVHCGGGKGRAGTVAACYLAAYGFRKPVPGQDHPELAAAEAIARLRTLRPGSLETAHQEDFVAKWCSTIWKRQSIYPDLPSEPLPSPMVVEGTLSDKNDLFILVGLPGSGKSFFAKSLLARDPTKWVYISQDDTGSRSICENAIGRAPAKGNRVILDRCNTSAADRKLWLQLASNWCTSPVCVLFDYDKELCVSRAQMRSGHPTLPPGSRVRNAVAQMHGVFQKPSLVDEGFQAVVTVRSFAAAQGAVDRVSGGPLGICKFPRTPHLLDLGAAAPDDVHLELEAFAQVNTARWSASAPGFPSTSATTIVVTEKVDGANMGLSLSPDRSRIIVQNRSHFVNPASHEQFKKLGMWVERHEEELRRVLDRDPYFAERYILYGEWLAVTHSIAYTRLPDRFVAFDLYDRSLKRWLGTRVLRALLNADQEATEGNAREQGDSIIKMVPTIYEGAEMPTQEVLLEMIQSQSAFYDGRVEGVYVKVEADGWVRARGKVVRSDFIAGNEHWTKGNLRVNMLAAELYS</sequence>
<name>A0A8H5EUI2_9AGAR</name>
<dbReference type="InterPro" id="IPR003595">
    <property type="entry name" value="Tyr_Pase_cat"/>
</dbReference>
<dbReference type="InterPro" id="IPR054498">
    <property type="entry name" value="2H-SAK"/>
</dbReference>
<dbReference type="SUPFAM" id="SSF56091">
    <property type="entry name" value="DNA ligase/mRNA capping enzyme, catalytic domain"/>
    <property type="match status" value="1"/>
</dbReference>
<dbReference type="InterPro" id="IPR052732">
    <property type="entry name" value="Cell-binding_unc_protein"/>
</dbReference>
<dbReference type="PANTHER" id="PTHR43883">
    <property type="entry name" value="SLR0207 PROTEIN"/>
    <property type="match status" value="1"/>
</dbReference>
<dbReference type="SUPFAM" id="SSF52540">
    <property type="entry name" value="P-loop containing nucleoside triphosphate hydrolases"/>
    <property type="match status" value="1"/>
</dbReference>
<keyword evidence="4" id="KW-1185">Reference proteome</keyword>
<dbReference type="SUPFAM" id="SSF52799">
    <property type="entry name" value="(Phosphotyrosine protein) phosphatases II"/>
    <property type="match status" value="1"/>
</dbReference>
<dbReference type="SMART" id="SM00404">
    <property type="entry name" value="PTPc_motif"/>
    <property type="match status" value="1"/>
</dbReference>
<feature type="domain" description="Tyrosine specific protein phosphatases" evidence="2">
    <location>
        <begin position="359"/>
        <end position="440"/>
    </location>
</feature>
<comment type="caution">
    <text evidence="3">The sequence shown here is derived from an EMBL/GenBank/DDBJ whole genome shotgun (WGS) entry which is preliminary data.</text>
</comment>
<organism evidence="3 4">
    <name type="scientific">Psilocybe cf. subviscida</name>
    <dbReference type="NCBI Taxonomy" id="2480587"/>
    <lineage>
        <taxon>Eukaryota</taxon>
        <taxon>Fungi</taxon>
        <taxon>Dikarya</taxon>
        <taxon>Basidiomycota</taxon>
        <taxon>Agaricomycotina</taxon>
        <taxon>Agaricomycetes</taxon>
        <taxon>Agaricomycetidae</taxon>
        <taxon>Agaricales</taxon>
        <taxon>Agaricineae</taxon>
        <taxon>Strophariaceae</taxon>
        <taxon>Psilocybe</taxon>
    </lineage>
</organism>
<evidence type="ECO:0000313" key="4">
    <source>
        <dbReference type="Proteomes" id="UP000567179"/>
    </source>
</evidence>
<dbReference type="GO" id="GO:0016791">
    <property type="term" value="F:phosphatase activity"/>
    <property type="evidence" value="ECO:0007669"/>
    <property type="project" value="UniProtKB-ARBA"/>
</dbReference>
<dbReference type="Gene3D" id="3.90.190.10">
    <property type="entry name" value="Protein tyrosine phosphatase superfamily"/>
    <property type="match status" value="1"/>
</dbReference>
<dbReference type="Pfam" id="PF22784">
    <property type="entry name" value="PTP-SAK"/>
    <property type="match status" value="1"/>
</dbReference>
<dbReference type="Gene3D" id="3.30.470.30">
    <property type="entry name" value="DNA ligase/mRNA capping enzyme"/>
    <property type="match status" value="1"/>
</dbReference>
<dbReference type="CDD" id="cd14504">
    <property type="entry name" value="DUSP23"/>
    <property type="match status" value="1"/>
</dbReference>
<dbReference type="EMBL" id="JAACJJ010000056">
    <property type="protein sequence ID" value="KAF5312508.1"/>
    <property type="molecule type" value="Genomic_DNA"/>
</dbReference>
<evidence type="ECO:0000256" key="1">
    <source>
        <dbReference type="ARBA" id="ARBA00022801"/>
    </source>
</evidence>
<dbReference type="Gene3D" id="3.40.50.300">
    <property type="entry name" value="P-loop containing nucleotide triphosphate hydrolases"/>
    <property type="match status" value="1"/>
</dbReference>
<reference evidence="3 4" key="1">
    <citation type="journal article" date="2020" name="ISME J.">
        <title>Uncovering the hidden diversity of litter-decomposition mechanisms in mushroom-forming fungi.</title>
        <authorList>
            <person name="Floudas D."/>
            <person name="Bentzer J."/>
            <person name="Ahren D."/>
            <person name="Johansson T."/>
            <person name="Persson P."/>
            <person name="Tunlid A."/>
        </authorList>
    </citation>
    <scope>NUCLEOTIDE SEQUENCE [LARGE SCALE GENOMIC DNA]</scope>
    <source>
        <strain evidence="3 4">CBS 101986</strain>
    </source>
</reference>
<dbReference type="Proteomes" id="UP000567179">
    <property type="component" value="Unassembled WGS sequence"/>
</dbReference>
<protein>
    <recommendedName>
        <fullName evidence="2">Tyrosine specific protein phosphatases domain-containing protein</fullName>
    </recommendedName>
</protein>
<evidence type="ECO:0000313" key="3">
    <source>
        <dbReference type="EMBL" id="KAF5312508.1"/>
    </source>
</evidence>
<dbReference type="InterPro" id="IPR057023">
    <property type="entry name" value="PTP-SAK"/>
</dbReference>